<keyword evidence="1" id="KW-0812">Transmembrane</keyword>
<keyword evidence="1" id="KW-0472">Membrane</keyword>
<feature type="transmembrane region" description="Helical" evidence="1">
    <location>
        <begin position="120"/>
        <end position="142"/>
    </location>
</feature>
<proteinExistence type="predicted"/>
<evidence type="ECO:0000313" key="2">
    <source>
        <dbReference type="EMBL" id="GMH50688.1"/>
    </source>
</evidence>
<organism evidence="2 3">
    <name type="scientific">Triparma retinervis</name>
    <dbReference type="NCBI Taxonomy" id="2557542"/>
    <lineage>
        <taxon>Eukaryota</taxon>
        <taxon>Sar</taxon>
        <taxon>Stramenopiles</taxon>
        <taxon>Ochrophyta</taxon>
        <taxon>Bolidophyceae</taxon>
        <taxon>Parmales</taxon>
        <taxon>Triparmaceae</taxon>
        <taxon>Triparma</taxon>
    </lineage>
</organism>
<evidence type="ECO:0000256" key="1">
    <source>
        <dbReference type="SAM" id="Phobius"/>
    </source>
</evidence>
<gene>
    <name evidence="2" type="ORF">TrRE_jg3440</name>
</gene>
<protein>
    <submittedName>
        <fullName evidence="2">Uncharacterized protein</fullName>
    </submittedName>
</protein>
<dbReference type="EMBL" id="BRXZ01000681">
    <property type="protein sequence ID" value="GMH50688.1"/>
    <property type="molecule type" value="Genomic_DNA"/>
</dbReference>
<keyword evidence="1" id="KW-1133">Transmembrane helix</keyword>
<accession>A0A9W7DPN0</accession>
<comment type="caution">
    <text evidence="2">The sequence shown here is derived from an EMBL/GenBank/DDBJ whole genome shotgun (WGS) entry which is preliminary data.</text>
</comment>
<keyword evidence="3" id="KW-1185">Reference proteome</keyword>
<name>A0A9W7DPN0_9STRA</name>
<dbReference type="AlphaFoldDB" id="A0A9W7DPN0"/>
<evidence type="ECO:0000313" key="3">
    <source>
        <dbReference type="Proteomes" id="UP001165082"/>
    </source>
</evidence>
<reference evidence="2" key="1">
    <citation type="submission" date="2022-07" db="EMBL/GenBank/DDBJ databases">
        <title>Genome analysis of Parmales, a sister group of diatoms, reveals the evolutionary specialization of diatoms from phago-mixotrophs to photoautotrophs.</title>
        <authorList>
            <person name="Ban H."/>
            <person name="Sato S."/>
            <person name="Yoshikawa S."/>
            <person name="Kazumasa Y."/>
            <person name="Nakamura Y."/>
            <person name="Ichinomiya M."/>
            <person name="Saitoh K."/>
            <person name="Sato N."/>
            <person name="Blanc-Mathieu R."/>
            <person name="Endo H."/>
            <person name="Kuwata A."/>
            <person name="Ogata H."/>
        </authorList>
    </citation>
    <scope>NUCLEOTIDE SEQUENCE</scope>
</reference>
<dbReference type="Proteomes" id="UP001165082">
    <property type="component" value="Unassembled WGS sequence"/>
</dbReference>
<dbReference type="OrthoDB" id="194691at2759"/>
<feature type="transmembrane region" description="Helical" evidence="1">
    <location>
        <begin position="44"/>
        <end position="63"/>
    </location>
</feature>
<sequence>MMAASQGCTGLGVWPYTEGSLVQVKDPYARQKLQERAMKMMQQYLLFSFGALIGFLCFARFVIEPVLAPREEGDGVCPIGSITNTTCNGRGTCNVGKDTCICGMGIGLYEGKVCDDISPAFIIGISILALFLGFTANIIYLASVSKNGNGAPWIFDKKGNNIVRMKEMKALVDKKRKQG</sequence>